<dbReference type="InterPro" id="IPR041657">
    <property type="entry name" value="HTH_17"/>
</dbReference>
<feature type="domain" description="Helix-turn-helix" evidence="1">
    <location>
        <begin position="51"/>
        <end position="100"/>
    </location>
</feature>
<name>A0A413JYC8_BACFG</name>
<sequence length="133" mass="15650">MQNSNRLTFMERLSERLTALEAIIRKLEPVESFLERVELLEKNIYATKKVFTFSEACMYIGVSESMLYKLTANKEIPHYKPRGKMIYFAKEELDEWLLQNHELAVDDATRMAHEAAAVQPFLNEKRHGKRKKN</sequence>
<evidence type="ECO:0000259" key="1">
    <source>
        <dbReference type="Pfam" id="PF12728"/>
    </source>
</evidence>
<dbReference type="GO" id="GO:0003677">
    <property type="term" value="F:DNA binding"/>
    <property type="evidence" value="ECO:0007669"/>
    <property type="project" value="UniProtKB-KW"/>
</dbReference>
<dbReference type="NCBIfam" id="TIGR01764">
    <property type="entry name" value="excise"/>
    <property type="match status" value="1"/>
</dbReference>
<dbReference type="AlphaFoldDB" id="A0A413JYC8"/>
<dbReference type="InterPro" id="IPR010093">
    <property type="entry name" value="SinI_DNA-bd"/>
</dbReference>
<dbReference type="EMBL" id="QSDG01000009">
    <property type="protein sequence ID" value="RGY68495.1"/>
    <property type="molecule type" value="Genomic_DNA"/>
</dbReference>
<proteinExistence type="predicted"/>
<dbReference type="SUPFAM" id="SSF46955">
    <property type="entry name" value="Putative DNA-binding domain"/>
    <property type="match status" value="1"/>
</dbReference>
<evidence type="ECO:0000313" key="2">
    <source>
        <dbReference type="EMBL" id="RGY68495.1"/>
    </source>
</evidence>
<gene>
    <name evidence="2" type="ORF">DXA27_11530</name>
</gene>
<keyword evidence="2" id="KW-0238">DNA-binding</keyword>
<comment type="caution">
    <text evidence="2">The sequence shown here is derived from an EMBL/GenBank/DDBJ whole genome shotgun (WGS) entry which is preliminary data.</text>
</comment>
<accession>A0A413JYC8</accession>
<dbReference type="InterPro" id="IPR009061">
    <property type="entry name" value="DNA-bd_dom_put_sf"/>
</dbReference>
<organism evidence="2 3">
    <name type="scientific">Bacteroides fragilis</name>
    <dbReference type="NCBI Taxonomy" id="817"/>
    <lineage>
        <taxon>Bacteria</taxon>
        <taxon>Pseudomonadati</taxon>
        <taxon>Bacteroidota</taxon>
        <taxon>Bacteroidia</taxon>
        <taxon>Bacteroidales</taxon>
        <taxon>Bacteroidaceae</taxon>
        <taxon>Bacteroides</taxon>
    </lineage>
</organism>
<evidence type="ECO:0000313" key="3">
    <source>
        <dbReference type="Proteomes" id="UP000284614"/>
    </source>
</evidence>
<protein>
    <submittedName>
        <fullName evidence="2">DNA-binding protein</fullName>
    </submittedName>
</protein>
<dbReference type="Pfam" id="PF12728">
    <property type="entry name" value="HTH_17"/>
    <property type="match status" value="1"/>
</dbReference>
<dbReference type="RefSeq" id="WP_032528634.1">
    <property type="nucleotide sequence ID" value="NZ_CP036550.1"/>
</dbReference>
<reference evidence="2 3" key="1">
    <citation type="submission" date="2018-08" db="EMBL/GenBank/DDBJ databases">
        <title>A genome reference for cultivated species of the human gut microbiota.</title>
        <authorList>
            <person name="Zou Y."/>
            <person name="Xue W."/>
            <person name="Luo G."/>
        </authorList>
    </citation>
    <scope>NUCLEOTIDE SEQUENCE [LARGE SCALE GENOMIC DNA]</scope>
    <source>
        <strain evidence="2 3">OF01-1</strain>
    </source>
</reference>
<dbReference type="Proteomes" id="UP000284614">
    <property type="component" value="Unassembled WGS sequence"/>
</dbReference>